<sequence length="716" mass="84470">MNQILDISCWPVIQEILSEEPNFLSTNLNEKNDQIFICDHGTRAILISNQNNQTKLYLWNAGYRNKLFQLKRSFYGNQGLNQNRQQQQQRRWFLLNDLCFRCSIQQIRFFDGWLFILTDNDRLHCRNLDANINYENWNKLKSCNDNDNEVDSLYPFGQCLHLKPSSTTLTLPSSPEGGDDNGGVNHSLLSSAKTSKPNIKTTFVLDQVLKFDQSETYTIILLKNQTTIHIILWLIFLDNSNRQLFEHHIEYSSNPECLKYQDIVVYERGYIILTNQQTLLMEGNFITDIPTEEQPFYSRSTMINLKELQFPIANESKSTTSESSKSLIFERIFACKHQLLLLTNNGMIYCLIFTRNKLIPGTFMNEIPMMKIYSNYKSSNFLSIGMDRKIHLYCPKSFSKIQNFNNDYQIKSIIDQQQKPGPRTSLVVTAFESIPDAYSIFIEQNDMPTLANNGLNNNENITIQRNICNQKSFGFNNPITSDLLISLIDDNQNSDNQNYFLHSTIIEPIMGILKKYFHIYKIQRQNYDKIILKKRNYTLESNYRIMMMKKNFKWKKYFQSIDPTKIWYCPQEQSKQLQCFDYEFLKFSNETNNDKDNVDLMDDDNDDNNLKLSTFSPEIIRSFLKFYYTGIFELSDSYIFDELQSFVLFLEQQQQQKESKIFMDKSLIECFRKNIQNFFHKQQQPKPKQQNSSNAKHPITFNGTKFSFHYQFQKNV</sequence>
<name>A0ABQ8J0Q9_DERPT</name>
<comment type="caution">
    <text evidence="1">The sequence shown here is derived from an EMBL/GenBank/DDBJ whole genome shotgun (WGS) entry which is preliminary data.</text>
</comment>
<reference evidence="1 2" key="2">
    <citation type="journal article" date="2022" name="Mol. Biol. Evol.">
        <title>Comparative Genomics Reveals Insights into the Divergent Evolution of Astigmatic Mites and Household Pest Adaptations.</title>
        <authorList>
            <person name="Xiong Q."/>
            <person name="Wan A.T."/>
            <person name="Liu X."/>
            <person name="Fung C.S."/>
            <person name="Xiao X."/>
            <person name="Malainual N."/>
            <person name="Hou J."/>
            <person name="Wang L."/>
            <person name="Wang M."/>
            <person name="Yang K.Y."/>
            <person name="Cui Y."/>
            <person name="Leung E.L."/>
            <person name="Nong W."/>
            <person name="Shin S.K."/>
            <person name="Au S.W."/>
            <person name="Jeong K.Y."/>
            <person name="Chew F.T."/>
            <person name="Hui J.H."/>
            <person name="Leung T.F."/>
            <person name="Tungtrongchitr A."/>
            <person name="Zhong N."/>
            <person name="Liu Z."/>
            <person name="Tsui S.K."/>
        </authorList>
    </citation>
    <scope>NUCLEOTIDE SEQUENCE [LARGE SCALE GENOMIC DNA]</scope>
    <source>
        <strain evidence="1">Derp</strain>
    </source>
</reference>
<dbReference type="EMBL" id="NJHN03000095">
    <property type="protein sequence ID" value="KAH9416146.1"/>
    <property type="molecule type" value="Genomic_DNA"/>
</dbReference>
<reference evidence="1 2" key="1">
    <citation type="journal article" date="2018" name="J. Allergy Clin. Immunol.">
        <title>High-quality assembly of Dermatophagoides pteronyssinus genome and transcriptome reveals a wide range of novel allergens.</title>
        <authorList>
            <person name="Liu X.Y."/>
            <person name="Yang K.Y."/>
            <person name="Wang M.Q."/>
            <person name="Kwok J.S."/>
            <person name="Zeng X."/>
            <person name="Yang Z."/>
            <person name="Xiao X.J."/>
            <person name="Lau C.P."/>
            <person name="Li Y."/>
            <person name="Huang Z.M."/>
            <person name="Ba J.G."/>
            <person name="Yim A.K."/>
            <person name="Ouyang C.Y."/>
            <person name="Ngai S.M."/>
            <person name="Chan T.F."/>
            <person name="Leung E.L."/>
            <person name="Liu L."/>
            <person name="Liu Z.G."/>
            <person name="Tsui S.K."/>
        </authorList>
    </citation>
    <scope>NUCLEOTIDE SEQUENCE [LARGE SCALE GENOMIC DNA]</scope>
    <source>
        <strain evidence="1">Derp</strain>
    </source>
</reference>
<organism evidence="1 2">
    <name type="scientific">Dermatophagoides pteronyssinus</name>
    <name type="common">European house dust mite</name>
    <dbReference type="NCBI Taxonomy" id="6956"/>
    <lineage>
        <taxon>Eukaryota</taxon>
        <taxon>Metazoa</taxon>
        <taxon>Ecdysozoa</taxon>
        <taxon>Arthropoda</taxon>
        <taxon>Chelicerata</taxon>
        <taxon>Arachnida</taxon>
        <taxon>Acari</taxon>
        <taxon>Acariformes</taxon>
        <taxon>Sarcoptiformes</taxon>
        <taxon>Astigmata</taxon>
        <taxon>Psoroptidia</taxon>
        <taxon>Analgoidea</taxon>
        <taxon>Pyroglyphidae</taxon>
        <taxon>Dermatophagoidinae</taxon>
        <taxon>Dermatophagoides</taxon>
    </lineage>
</organism>
<proteinExistence type="predicted"/>
<protein>
    <submittedName>
        <fullName evidence="1">Uncharacterized protein</fullName>
    </submittedName>
</protein>
<evidence type="ECO:0000313" key="1">
    <source>
        <dbReference type="EMBL" id="KAH9416146.1"/>
    </source>
</evidence>
<gene>
    <name evidence="1" type="ORF">DERP_000643</name>
</gene>
<dbReference type="Proteomes" id="UP000887458">
    <property type="component" value="Unassembled WGS sequence"/>
</dbReference>
<accession>A0ABQ8J0Q9</accession>
<keyword evidence="2" id="KW-1185">Reference proteome</keyword>
<evidence type="ECO:0000313" key="2">
    <source>
        <dbReference type="Proteomes" id="UP000887458"/>
    </source>
</evidence>